<protein>
    <recommendedName>
        <fullName evidence="1">Immunity MXAN-0049 protein domain-containing protein</fullName>
    </recommendedName>
</protein>
<reference evidence="3" key="1">
    <citation type="journal article" date="2019" name="Int. J. Syst. Evol. Microbiol.">
        <title>The Global Catalogue of Microorganisms (GCM) 10K type strain sequencing project: providing services to taxonomists for standard genome sequencing and annotation.</title>
        <authorList>
            <consortium name="The Broad Institute Genomics Platform"/>
            <consortium name="The Broad Institute Genome Sequencing Center for Infectious Disease"/>
            <person name="Wu L."/>
            <person name="Ma J."/>
        </authorList>
    </citation>
    <scope>NUCLEOTIDE SEQUENCE [LARGE SCALE GENOMIC DNA]</scope>
    <source>
        <strain evidence="3">KCTC 12861</strain>
    </source>
</reference>
<proteinExistence type="predicted"/>
<dbReference type="Proteomes" id="UP000637980">
    <property type="component" value="Unassembled WGS sequence"/>
</dbReference>
<dbReference type="InterPro" id="IPR012433">
    <property type="entry name" value="Imm11"/>
</dbReference>
<organism evidence="2 3">
    <name type="scientific">Pseudovibrio japonicus</name>
    <dbReference type="NCBI Taxonomy" id="366534"/>
    <lineage>
        <taxon>Bacteria</taxon>
        <taxon>Pseudomonadati</taxon>
        <taxon>Pseudomonadota</taxon>
        <taxon>Alphaproteobacteria</taxon>
        <taxon>Hyphomicrobiales</taxon>
        <taxon>Stappiaceae</taxon>
        <taxon>Pseudovibrio</taxon>
    </lineage>
</organism>
<sequence length="213" mass="24186">MQVFEIDRDYESEHRVKGLWSPDHTKESAHKLDAWNPGFNLVFDATGKVAPDDINRFRESWLVITVKDLVDFDAIGVFSQHQRSMPAINAAMKKAFEHVAPNAAQFIETDKVWAEYQDRQVPGGPFYVTNLLVSQDSWDSDAMEISKMTRKDGSSFELVEGAKRAVRSSSLTDNPIWRESRTGHVLCTDVMKEALQAAGCRGWYFRPVTVTDQ</sequence>
<name>A0ABQ3EI76_9HYPH</name>
<evidence type="ECO:0000259" key="1">
    <source>
        <dbReference type="Pfam" id="PF07791"/>
    </source>
</evidence>
<evidence type="ECO:0000313" key="2">
    <source>
        <dbReference type="EMBL" id="GHB35090.1"/>
    </source>
</evidence>
<dbReference type="Pfam" id="PF07791">
    <property type="entry name" value="Imm11"/>
    <property type="match status" value="1"/>
</dbReference>
<feature type="domain" description="Immunity MXAN-0049 protein" evidence="1">
    <location>
        <begin position="77"/>
        <end position="208"/>
    </location>
</feature>
<comment type="caution">
    <text evidence="2">The sequence shown here is derived from an EMBL/GenBank/DDBJ whole genome shotgun (WGS) entry which is preliminary data.</text>
</comment>
<gene>
    <name evidence="2" type="ORF">GCM10007094_25720</name>
</gene>
<dbReference type="RefSeq" id="WP_189437194.1">
    <property type="nucleotide sequence ID" value="NZ_BMXE01000004.1"/>
</dbReference>
<evidence type="ECO:0000313" key="3">
    <source>
        <dbReference type="Proteomes" id="UP000637980"/>
    </source>
</evidence>
<dbReference type="EMBL" id="BMXE01000004">
    <property type="protein sequence ID" value="GHB35090.1"/>
    <property type="molecule type" value="Genomic_DNA"/>
</dbReference>
<accession>A0ABQ3EI76</accession>
<keyword evidence="3" id="KW-1185">Reference proteome</keyword>